<feature type="transmembrane region" description="Helical" evidence="6">
    <location>
        <begin position="211"/>
        <end position="229"/>
    </location>
</feature>
<dbReference type="PANTHER" id="PTHR12428">
    <property type="entry name" value="OXA1"/>
    <property type="match status" value="1"/>
</dbReference>
<dbReference type="PANTHER" id="PTHR12428:SF65">
    <property type="entry name" value="CYTOCHROME C OXIDASE ASSEMBLY PROTEIN COX18, MITOCHONDRIAL"/>
    <property type="match status" value="1"/>
</dbReference>
<comment type="similarity">
    <text evidence="5">Belongs to the OXA1/ALB3/YidC family.</text>
</comment>
<protein>
    <recommendedName>
        <fullName evidence="7">Membrane insertase YidC/Oxa/ALB C-terminal domain-containing protein</fullName>
    </recommendedName>
</protein>
<dbReference type="GO" id="GO:0032977">
    <property type="term" value="F:membrane insertase activity"/>
    <property type="evidence" value="ECO:0007669"/>
    <property type="project" value="InterPro"/>
</dbReference>
<feature type="transmembrane region" description="Helical" evidence="6">
    <location>
        <begin position="241"/>
        <end position="258"/>
    </location>
</feature>
<comment type="subcellular location">
    <subcellularLocation>
        <location evidence="1 5">Membrane</location>
        <topology evidence="1 5">Multi-pass membrane protein</topology>
    </subcellularLocation>
</comment>
<feature type="transmembrane region" description="Helical" evidence="6">
    <location>
        <begin position="264"/>
        <end position="283"/>
    </location>
</feature>
<name>A0AAW1DBA9_9HEMI</name>
<dbReference type="EMBL" id="JAPXFL010000005">
    <property type="protein sequence ID" value="KAK9506433.1"/>
    <property type="molecule type" value="Genomic_DNA"/>
</dbReference>
<evidence type="ECO:0000259" key="7">
    <source>
        <dbReference type="Pfam" id="PF02096"/>
    </source>
</evidence>
<evidence type="ECO:0000256" key="3">
    <source>
        <dbReference type="ARBA" id="ARBA00022989"/>
    </source>
</evidence>
<organism evidence="8 9">
    <name type="scientific">Rhynocoris fuscipes</name>
    <dbReference type="NCBI Taxonomy" id="488301"/>
    <lineage>
        <taxon>Eukaryota</taxon>
        <taxon>Metazoa</taxon>
        <taxon>Ecdysozoa</taxon>
        <taxon>Arthropoda</taxon>
        <taxon>Hexapoda</taxon>
        <taxon>Insecta</taxon>
        <taxon>Pterygota</taxon>
        <taxon>Neoptera</taxon>
        <taxon>Paraneoptera</taxon>
        <taxon>Hemiptera</taxon>
        <taxon>Heteroptera</taxon>
        <taxon>Panheteroptera</taxon>
        <taxon>Cimicomorpha</taxon>
        <taxon>Reduviidae</taxon>
        <taxon>Harpactorinae</taxon>
        <taxon>Harpactorini</taxon>
        <taxon>Rhynocoris</taxon>
    </lineage>
</organism>
<evidence type="ECO:0000256" key="6">
    <source>
        <dbReference type="SAM" id="Phobius"/>
    </source>
</evidence>
<dbReference type="Pfam" id="PF02096">
    <property type="entry name" value="60KD_IMP"/>
    <property type="match status" value="1"/>
</dbReference>
<keyword evidence="9" id="KW-1185">Reference proteome</keyword>
<gene>
    <name evidence="8" type="ORF">O3M35_008375</name>
</gene>
<keyword evidence="4 6" id="KW-0472">Membrane</keyword>
<comment type="caution">
    <text evidence="8">The sequence shown here is derived from an EMBL/GenBank/DDBJ whole genome shotgun (WGS) entry which is preliminary data.</text>
</comment>
<keyword evidence="3 6" id="KW-1133">Transmembrane helix</keyword>
<evidence type="ECO:0000256" key="2">
    <source>
        <dbReference type="ARBA" id="ARBA00022692"/>
    </source>
</evidence>
<dbReference type="InterPro" id="IPR001708">
    <property type="entry name" value="YidC/ALB3/OXA1/COX18"/>
</dbReference>
<dbReference type="InterPro" id="IPR028055">
    <property type="entry name" value="YidC/Oxa/ALB_C"/>
</dbReference>
<sequence length="381" mass="44080">MKFISKKIVPAIFHIKSCERFSFNVRNSLSPYIIASSRSYSVFNQNNSKESIHRKHYLFDNSNITFNHLSRPPHKIQVRHGSDYVDGSILYKWIAESTPVEYTQNFLISIHDFSGLPWWATIVGTTLALRCVITLPLSIYQTLILAKVENIALVEMPELSKDIRKEVAKLALENNWDEKRTQKTYKRMLKSKWDSLVIKENCHPFKGTITLWFQLPLWVFFTAALRNIAYMLPHKDAAAQIQYLQMSVGGFLWIPNLTLPDHTWFLPALLGICNLAIIEMQTLRRVRQAPLTQKYITNFFRCLSLALIPISAMVPSAVCLYWTTSSLIGFGQNLFLMSNSVRHAFNIPDTPTTLEKPYSQLLHDIKERGRNVRNYFKKGVY</sequence>
<accession>A0AAW1DBA9</accession>
<evidence type="ECO:0000313" key="9">
    <source>
        <dbReference type="Proteomes" id="UP001461498"/>
    </source>
</evidence>
<proteinExistence type="inferred from homology"/>
<dbReference type="AlphaFoldDB" id="A0AAW1DBA9"/>
<evidence type="ECO:0000313" key="8">
    <source>
        <dbReference type="EMBL" id="KAK9506433.1"/>
    </source>
</evidence>
<dbReference type="GO" id="GO:0033617">
    <property type="term" value="P:mitochondrial respiratory chain complex IV assembly"/>
    <property type="evidence" value="ECO:0007669"/>
    <property type="project" value="TreeGrafter"/>
</dbReference>
<dbReference type="Proteomes" id="UP001461498">
    <property type="component" value="Unassembled WGS sequence"/>
</dbReference>
<dbReference type="GO" id="GO:0005743">
    <property type="term" value="C:mitochondrial inner membrane"/>
    <property type="evidence" value="ECO:0007669"/>
    <property type="project" value="TreeGrafter"/>
</dbReference>
<dbReference type="CDD" id="cd20069">
    <property type="entry name" value="5TM_Oxa1-like"/>
    <property type="match status" value="1"/>
</dbReference>
<dbReference type="GO" id="GO:0032979">
    <property type="term" value="P:protein insertion into mitochondrial inner membrane from matrix"/>
    <property type="evidence" value="ECO:0007669"/>
    <property type="project" value="TreeGrafter"/>
</dbReference>
<evidence type="ECO:0000256" key="4">
    <source>
        <dbReference type="ARBA" id="ARBA00023136"/>
    </source>
</evidence>
<keyword evidence="2 5" id="KW-0812">Transmembrane</keyword>
<evidence type="ECO:0000256" key="1">
    <source>
        <dbReference type="ARBA" id="ARBA00004141"/>
    </source>
</evidence>
<reference evidence="8 9" key="1">
    <citation type="submission" date="2022-12" db="EMBL/GenBank/DDBJ databases">
        <title>Chromosome-level genome assembly of true bugs.</title>
        <authorList>
            <person name="Ma L."/>
            <person name="Li H."/>
        </authorList>
    </citation>
    <scope>NUCLEOTIDE SEQUENCE [LARGE SCALE GENOMIC DNA]</scope>
    <source>
        <strain evidence="8">Lab_2022b</strain>
    </source>
</reference>
<feature type="transmembrane region" description="Helical" evidence="6">
    <location>
        <begin position="295"/>
        <end position="314"/>
    </location>
</feature>
<feature type="domain" description="Membrane insertase YidC/Oxa/ALB C-terminal" evidence="7">
    <location>
        <begin position="118"/>
        <end position="337"/>
    </location>
</feature>
<evidence type="ECO:0000256" key="5">
    <source>
        <dbReference type="RuleBase" id="RU003945"/>
    </source>
</evidence>